<dbReference type="RefSeq" id="XP_001010648.2">
    <property type="nucleotide sequence ID" value="XM_001010648.3"/>
</dbReference>
<accession>Q22ZB8</accession>
<dbReference type="InterPro" id="IPR013887">
    <property type="entry name" value="UPF0592"/>
</dbReference>
<dbReference type="eggNOG" id="ENOG502QSXI">
    <property type="taxonomic scope" value="Eukaryota"/>
</dbReference>
<evidence type="ECO:0000313" key="2">
    <source>
        <dbReference type="EMBL" id="EAR90403.2"/>
    </source>
</evidence>
<evidence type="ECO:0000313" key="3">
    <source>
        <dbReference type="Proteomes" id="UP000009168"/>
    </source>
</evidence>
<dbReference type="HOGENOM" id="CLU_260215_0_0_1"/>
<reference evidence="3" key="1">
    <citation type="journal article" date="2006" name="PLoS Biol.">
        <title>Macronuclear genome sequence of the ciliate Tetrahymena thermophila, a model eukaryote.</title>
        <authorList>
            <person name="Eisen J.A."/>
            <person name="Coyne R.S."/>
            <person name="Wu M."/>
            <person name="Wu D."/>
            <person name="Thiagarajan M."/>
            <person name="Wortman J.R."/>
            <person name="Badger J.H."/>
            <person name="Ren Q."/>
            <person name="Amedeo P."/>
            <person name="Jones K.M."/>
            <person name="Tallon L.J."/>
            <person name="Delcher A.L."/>
            <person name="Salzberg S.L."/>
            <person name="Silva J.C."/>
            <person name="Haas B.J."/>
            <person name="Majoros W.H."/>
            <person name="Farzad M."/>
            <person name="Carlton J.M."/>
            <person name="Smith R.K. Jr."/>
            <person name="Garg J."/>
            <person name="Pearlman R.E."/>
            <person name="Karrer K.M."/>
            <person name="Sun L."/>
            <person name="Manning G."/>
            <person name="Elde N.C."/>
            <person name="Turkewitz A.P."/>
            <person name="Asai D.J."/>
            <person name="Wilkes D.E."/>
            <person name="Wang Y."/>
            <person name="Cai H."/>
            <person name="Collins K."/>
            <person name="Stewart B.A."/>
            <person name="Lee S.R."/>
            <person name="Wilamowska K."/>
            <person name="Weinberg Z."/>
            <person name="Ruzzo W.L."/>
            <person name="Wloga D."/>
            <person name="Gaertig J."/>
            <person name="Frankel J."/>
            <person name="Tsao C.-C."/>
            <person name="Gorovsky M.A."/>
            <person name="Keeling P.J."/>
            <person name="Waller R.F."/>
            <person name="Patron N.J."/>
            <person name="Cherry J.M."/>
            <person name="Stover N.A."/>
            <person name="Krieger C.J."/>
            <person name="del Toro C."/>
            <person name="Ryder H.F."/>
            <person name="Williamson S.C."/>
            <person name="Barbeau R.A."/>
            <person name="Hamilton E.P."/>
            <person name="Orias E."/>
        </authorList>
    </citation>
    <scope>NUCLEOTIDE SEQUENCE [LARGE SCALE GENOMIC DNA]</scope>
    <source>
        <strain evidence="3">SB210</strain>
    </source>
</reference>
<keyword evidence="3" id="KW-1185">Reference proteome</keyword>
<feature type="region of interest" description="Disordered" evidence="1">
    <location>
        <begin position="230"/>
        <end position="274"/>
    </location>
</feature>
<dbReference type="OrthoDB" id="296767at2759"/>
<dbReference type="PANTHER" id="PTHR35397">
    <property type="entry name" value="C2 DOMAIN-CONTAINING PROTEIN-RELATED"/>
    <property type="match status" value="1"/>
</dbReference>
<organism evidence="2 3">
    <name type="scientific">Tetrahymena thermophila (strain SB210)</name>
    <dbReference type="NCBI Taxonomy" id="312017"/>
    <lineage>
        <taxon>Eukaryota</taxon>
        <taxon>Sar</taxon>
        <taxon>Alveolata</taxon>
        <taxon>Ciliophora</taxon>
        <taxon>Intramacronucleata</taxon>
        <taxon>Oligohymenophorea</taxon>
        <taxon>Hymenostomatida</taxon>
        <taxon>Tetrahymenina</taxon>
        <taxon>Tetrahymenidae</taxon>
        <taxon>Tetrahymena</taxon>
    </lineage>
</organism>
<feature type="compositionally biased region" description="Basic and acidic residues" evidence="1">
    <location>
        <begin position="230"/>
        <end position="242"/>
    </location>
</feature>
<sequence>MGICSSTDKGNKKQEQKSKGNENNQQNMPQVTEKDRQIKRTFTVILSNLKIKNPPQRAGASLHLNFDTQCKHQLSLTEVDNSLRWKQQLEFEYTVDDYRLKSLAFVNFSLKNSSEQDLGNIVLKLYKVATGPYHHDMAIMWKNNINPQKMAQMKALNIPIHQHTEGRISFDLKMFQKIEFCISTDSIISNLETFTDKAYNFSLRLITHNNTYNSEHSDFFLNPAFQKADDKMQTDSQDEKNSRISFKNGKLKDQEQDKDKDKQREKANTAATPADENFTQEMNENVDVIKIKSKLIKPKKDMTDSITIESPTKKKNTYVLNQANEGRKLVPTLSFTKQESQKLARLASLKKVPGSGKLDSSNDEKENTDIVNEELTGANTEKQSIDNEEQILQWDYSSQDNSQDGPEPPELIVKLTTKDLATTSLQICFWGLLSTDPLEKIDETGKVIKYFDNHIAGECYISLNRIFAVDPEIIEIKGQKVQVRKKAINEKLWNHGKEVGTTKSNFKVINHEYLQQMIVGVQTENGVLKASPAVYDFKEGTGNNADIVALNEAKNILNDSVFTLYEKKQILEQKDKDKIKQEINQSFQTVFELAQKSHKESIKSFYYKSQEELLQSQDILIDVAKHLSQYADEVDEYLRDNYYDCLKIIINRGEFDLNYMGFDESYHFLLETAQGAQLKKTGFNKEAIRKLNLKMKVALSYQKLLYSILEKVLDKLNQKALSDKERQFVENYCAVAYFRIPEFRQKLLSVVIKSDDIEITEWRGTEYQLDETKNNKLAKNNEFISLFDWEQSFYRFLKTQERGEQHFNDLSAILNDTKWSYRMSKRGVAFFFFLTEWLQYVNKTVVVKDHVPWQDLPGYLTLLRAFLIELKSRDILQYPEALKLASQSILNNERLLNILITLIYNKTNVYDSNKTVQTFDLINSWMQFLIQNNKNIPTVFDFSFFLKGIRTVLDQDHSICLARVIWVIYNNFTLFPPDFQKEICEYLFSNLFFRLFMHWSYNVRMIFQYFLIYRINHLFGEQKTKYKGIDELKRQILNNTNFSERKFALINDIIHLMYNKMMNIVDLARAKYASQETQFQEQQKFHLKMRQKLIEKQENKLFSKNNQSNPNNSYSILEVSFSQEKERIQEEMHTQNNILDDLDNDKKDSVHEEIAKPVEKDMIFDSFENYEIQQIQRAQSTITQIKVHLKRSNSVVQAAQVIQKEDTQFEYDNQYDIANFQRQKSSRSNSVNYQQMKKSDSIKDANKQKVVIYNRRVGYQVDDKKDDTLVQIEKQYIKYIVQSCYEFEQLKKSYQKWYSQQASKLPAMSKERRQAHARKFIIPEVILKATIDEAESSYSQMDEW</sequence>
<protein>
    <recommendedName>
        <fullName evidence="4">C2 domain protein</fullName>
    </recommendedName>
</protein>
<dbReference type="PANTHER" id="PTHR35397:SF1">
    <property type="entry name" value="ARMADILLO-LIKE HELICAL DOMAIN-CONTAINING PROTEIN"/>
    <property type="match status" value="1"/>
</dbReference>
<proteinExistence type="predicted"/>
<dbReference type="EMBL" id="GG662798">
    <property type="protein sequence ID" value="EAR90403.2"/>
    <property type="molecule type" value="Genomic_DNA"/>
</dbReference>
<dbReference type="GeneID" id="7824225"/>
<feature type="region of interest" description="Disordered" evidence="1">
    <location>
        <begin position="1"/>
        <end position="34"/>
    </location>
</feature>
<feature type="compositionally biased region" description="Polar residues" evidence="1">
    <location>
        <begin position="21"/>
        <end position="30"/>
    </location>
</feature>
<evidence type="ECO:0000256" key="1">
    <source>
        <dbReference type="SAM" id="MobiDB-lite"/>
    </source>
</evidence>
<dbReference type="KEGG" id="tet:TTHERM_00112530"/>
<dbReference type="InParanoid" id="Q22ZB8"/>
<gene>
    <name evidence="2" type="ORF">TTHERM_00112530</name>
</gene>
<feature type="compositionally biased region" description="Basic and acidic residues" evidence="1">
    <location>
        <begin position="250"/>
        <end position="267"/>
    </location>
</feature>
<dbReference type="Pfam" id="PF08578">
    <property type="entry name" value="DUF1765"/>
    <property type="match status" value="1"/>
</dbReference>
<evidence type="ECO:0008006" key="4">
    <source>
        <dbReference type="Google" id="ProtNLM"/>
    </source>
</evidence>
<feature type="compositionally biased region" description="Basic and acidic residues" evidence="1">
    <location>
        <begin position="9"/>
        <end position="20"/>
    </location>
</feature>
<name>Q22ZB8_TETTS</name>
<dbReference type="Proteomes" id="UP000009168">
    <property type="component" value="Unassembled WGS sequence"/>
</dbReference>